<dbReference type="SMART" id="SM00343">
    <property type="entry name" value="ZnF_C2HC"/>
    <property type="match status" value="1"/>
</dbReference>
<feature type="region of interest" description="Disordered" evidence="2">
    <location>
        <begin position="432"/>
        <end position="485"/>
    </location>
</feature>
<dbReference type="InterPro" id="IPR001878">
    <property type="entry name" value="Znf_CCHC"/>
</dbReference>
<dbReference type="PROSITE" id="PS50158">
    <property type="entry name" value="ZF_CCHC"/>
    <property type="match status" value="1"/>
</dbReference>
<protein>
    <recommendedName>
        <fullName evidence="3">CCHC-type domain-containing protein</fullName>
    </recommendedName>
</protein>
<dbReference type="GO" id="GO:0003676">
    <property type="term" value="F:nucleic acid binding"/>
    <property type="evidence" value="ECO:0007669"/>
    <property type="project" value="InterPro"/>
</dbReference>
<keyword evidence="1" id="KW-0479">Metal-binding</keyword>
<feature type="non-terminal residue" evidence="4">
    <location>
        <position position="1"/>
    </location>
</feature>
<keyword evidence="5" id="KW-1185">Reference proteome</keyword>
<proteinExistence type="predicted"/>
<feature type="region of interest" description="Disordered" evidence="2">
    <location>
        <begin position="306"/>
        <end position="337"/>
    </location>
</feature>
<reference evidence="4" key="1">
    <citation type="submission" date="2021-02" db="EMBL/GenBank/DDBJ databases">
        <authorList>
            <person name="Dougan E. K."/>
            <person name="Rhodes N."/>
            <person name="Thang M."/>
            <person name="Chan C."/>
        </authorList>
    </citation>
    <scope>NUCLEOTIDE SEQUENCE</scope>
</reference>
<sequence>KKIVVEMGGTLEYDKVCSAIRLLGSRFFADLQGQRSNAKSKTYDANALDEVSQDEPERAFQATSPVLPEEADQELDSEFIEAMVAHDDQDALQVQSFEEELEGFFQETPELQEALVSYLEARTRLLQKKKSRGFWPVGSTGKGSKGGRGFKGKGKGKPGRDQLLARIARSTCRACGERGHWKAECPKYGRPGSMSQKGEATTTVAEVEETFATTTITTDDTASEVHTSVPEEAISLDEAHFAESGTPLLWSKKAIKQLGGVIDTNEDVCHLTRLQKSLHLRTGPTGLYLVDLARLCEESGQEQQCQTVGNSETTSFRKYPETDNDSPQVEVPTPATSSCARLSDPTLKYSLADIANMSLPELGKLTINFGRAMKGRTYESVVENEPDWTKWMCEHMSSSPKHCHQAFLLYVEKYTVHAEQLEAALCQDFEGTEPEAAPPTARPKPRASPKKVRAPGADRVSPDQWDMVSAIEGEEPPLDSQVSSLASRMTQMEHVMQQVLGAIQQISGAQQSA</sequence>
<dbReference type="OrthoDB" id="440046at2759"/>
<comment type="caution">
    <text evidence="4">The sequence shown here is derived from an EMBL/GenBank/DDBJ whole genome shotgun (WGS) entry which is preliminary data.</text>
</comment>
<feature type="compositionally biased region" description="Polar residues" evidence="2">
    <location>
        <begin position="306"/>
        <end position="316"/>
    </location>
</feature>
<feature type="region of interest" description="Disordered" evidence="2">
    <location>
        <begin position="136"/>
        <end position="159"/>
    </location>
</feature>
<name>A0A812Y6X2_9DINO</name>
<dbReference type="GO" id="GO:0008270">
    <property type="term" value="F:zinc ion binding"/>
    <property type="evidence" value="ECO:0007669"/>
    <property type="project" value="UniProtKB-KW"/>
</dbReference>
<evidence type="ECO:0000313" key="5">
    <source>
        <dbReference type="Proteomes" id="UP000601435"/>
    </source>
</evidence>
<dbReference type="AlphaFoldDB" id="A0A812Y6X2"/>
<feature type="compositionally biased region" description="Basic residues" evidence="2">
    <location>
        <begin position="443"/>
        <end position="453"/>
    </location>
</feature>
<evidence type="ECO:0000259" key="3">
    <source>
        <dbReference type="PROSITE" id="PS50158"/>
    </source>
</evidence>
<evidence type="ECO:0000256" key="1">
    <source>
        <dbReference type="PROSITE-ProRule" id="PRU00047"/>
    </source>
</evidence>
<evidence type="ECO:0000256" key="2">
    <source>
        <dbReference type="SAM" id="MobiDB-lite"/>
    </source>
</evidence>
<dbReference type="EMBL" id="CAJNJA010041408">
    <property type="protein sequence ID" value="CAE7774812.1"/>
    <property type="molecule type" value="Genomic_DNA"/>
</dbReference>
<dbReference type="Proteomes" id="UP000601435">
    <property type="component" value="Unassembled WGS sequence"/>
</dbReference>
<feature type="domain" description="CCHC-type" evidence="3">
    <location>
        <begin position="172"/>
        <end position="187"/>
    </location>
</feature>
<dbReference type="SUPFAM" id="SSF57756">
    <property type="entry name" value="Retrovirus zinc finger-like domains"/>
    <property type="match status" value="1"/>
</dbReference>
<dbReference type="Gene3D" id="4.10.60.10">
    <property type="entry name" value="Zinc finger, CCHC-type"/>
    <property type="match status" value="1"/>
</dbReference>
<organism evidence="4 5">
    <name type="scientific">Symbiodinium necroappetens</name>
    <dbReference type="NCBI Taxonomy" id="1628268"/>
    <lineage>
        <taxon>Eukaryota</taxon>
        <taxon>Sar</taxon>
        <taxon>Alveolata</taxon>
        <taxon>Dinophyceae</taxon>
        <taxon>Suessiales</taxon>
        <taxon>Symbiodiniaceae</taxon>
        <taxon>Symbiodinium</taxon>
    </lineage>
</organism>
<gene>
    <name evidence="4" type="ORF">SNEC2469_LOCUS22663</name>
</gene>
<keyword evidence="1" id="KW-0863">Zinc-finger</keyword>
<dbReference type="Pfam" id="PF00098">
    <property type="entry name" value="zf-CCHC"/>
    <property type="match status" value="1"/>
</dbReference>
<accession>A0A812Y6X2</accession>
<feature type="compositionally biased region" description="Basic residues" evidence="2">
    <location>
        <begin position="148"/>
        <end position="157"/>
    </location>
</feature>
<dbReference type="InterPro" id="IPR036875">
    <property type="entry name" value="Znf_CCHC_sf"/>
</dbReference>
<keyword evidence="1" id="KW-0862">Zinc</keyword>
<evidence type="ECO:0000313" key="4">
    <source>
        <dbReference type="EMBL" id="CAE7774812.1"/>
    </source>
</evidence>